<dbReference type="Pfam" id="PF02308">
    <property type="entry name" value="MgtC"/>
    <property type="match status" value="1"/>
</dbReference>
<dbReference type="KEGG" id="mhey:H2LOC_015780"/>
<accession>A0A6B8KK73</accession>
<dbReference type="Pfam" id="PF21770">
    <property type="entry name" value="MgtC_SapB_C"/>
    <property type="match status" value="1"/>
</dbReference>
<dbReference type="RefSeq" id="WP_136498017.1">
    <property type="nucleotide sequence ID" value="NZ_CP046052.1"/>
</dbReference>
<evidence type="ECO:0000256" key="3">
    <source>
        <dbReference type="ARBA" id="ARBA00013833"/>
    </source>
</evidence>
<protein>
    <recommendedName>
        <fullName evidence="3 9">Protein MgtC</fullName>
    </recommendedName>
</protein>
<dbReference type="PANTHER" id="PTHR33778:SF3">
    <property type="entry name" value="PROTEIN MGTC"/>
    <property type="match status" value="1"/>
</dbReference>
<dbReference type="InterPro" id="IPR048640">
    <property type="entry name" value="MgtC-like_C"/>
</dbReference>
<evidence type="ECO:0000259" key="10">
    <source>
        <dbReference type="Pfam" id="PF02308"/>
    </source>
</evidence>
<evidence type="ECO:0000259" key="11">
    <source>
        <dbReference type="Pfam" id="PF21770"/>
    </source>
</evidence>
<keyword evidence="6 9" id="KW-1133">Transmembrane helix</keyword>
<dbReference type="OrthoDB" id="9811198at2"/>
<keyword evidence="9" id="KW-0997">Cell inner membrane</keyword>
<dbReference type="GO" id="GO:0005886">
    <property type="term" value="C:plasma membrane"/>
    <property type="evidence" value="ECO:0007669"/>
    <property type="project" value="UniProtKB-SubCell"/>
</dbReference>
<name>A0A6B8KK73_9HYPH</name>
<keyword evidence="7 9" id="KW-0472">Membrane</keyword>
<evidence type="ECO:0000256" key="2">
    <source>
        <dbReference type="ARBA" id="ARBA00009298"/>
    </source>
</evidence>
<dbReference type="InterPro" id="IPR003416">
    <property type="entry name" value="MgtC/SapB/SrpB/YhiD_fam"/>
</dbReference>
<evidence type="ECO:0000256" key="7">
    <source>
        <dbReference type="ARBA" id="ARBA00023136"/>
    </source>
</evidence>
<reference evidence="12 13" key="1">
    <citation type="submission" date="2019-11" db="EMBL/GenBank/DDBJ databases">
        <title>The genome sequence of Methylocystis heyeri.</title>
        <authorList>
            <person name="Oshkin I.Y."/>
            <person name="Miroshnikov K."/>
            <person name="Dedysh S.N."/>
        </authorList>
    </citation>
    <scope>NUCLEOTIDE SEQUENCE [LARGE SCALE GENOMIC DNA]</scope>
    <source>
        <strain evidence="12 13">H2</strain>
    </source>
</reference>
<evidence type="ECO:0000313" key="13">
    <source>
        <dbReference type="Proteomes" id="UP000309061"/>
    </source>
</evidence>
<keyword evidence="4" id="KW-1003">Cell membrane</keyword>
<proteinExistence type="inferred from homology"/>
<comment type="function">
    <text evidence="8">Virulence factor required for growth in low Mg(2+) medium and for intramacrophage survival. May be involved in regulating membrane potential by activating Na(+)/K(+)-ATPase.</text>
</comment>
<sequence>MAGLIHFDPQEFLNTFISLAVALALGTAIGAERQYRQRNAGLRTNALVALGASAFVDLGMRLNGNPGATQVLAYVASGVGFLGAGVILKEGMNIRGLNTAATIWCSAVTGAFAGADHPAEAVLLAAFVLGGNTFLRPLVTLIERAPIDESATEAIYEVRLTAIETRRESLRDLLVETLEGANYPVRDVEELDRDDEVELVATLSASSVKAEELDAVTNELAALDGVSYATWTSRSSD</sequence>
<feature type="domain" description="MgtC-like C-terminal" evidence="11">
    <location>
        <begin position="156"/>
        <end position="231"/>
    </location>
</feature>
<dbReference type="PANTHER" id="PTHR33778">
    <property type="entry name" value="PROTEIN MGTC"/>
    <property type="match status" value="1"/>
</dbReference>
<evidence type="ECO:0000256" key="9">
    <source>
        <dbReference type="RuleBase" id="RU365041"/>
    </source>
</evidence>
<evidence type="ECO:0000256" key="5">
    <source>
        <dbReference type="ARBA" id="ARBA00022692"/>
    </source>
</evidence>
<feature type="domain" description="MgtC/SapB/SrpB/YhiD N-terminal" evidence="10">
    <location>
        <begin position="19"/>
        <end position="139"/>
    </location>
</feature>
<evidence type="ECO:0000256" key="8">
    <source>
        <dbReference type="ARBA" id="ARBA00025369"/>
    </source>
</evidence>
<feature type="transmembrane region" description="Helical" evidence="9">
    <location>
        <begin position="71"/>
        <end position="88"/>
    </location>
</feature>
<dbReference type="Proteomes" id="UP000309061">
    <property type="component" value="Chromosome"/>
</dbReference>
<comment type="subcellular location">
    <subcellularLocation>
        <location evidence="9">Cell inner membrane</location>
        <topology evidence="9">Multi-pass membrane protein</topology>
    </subcellularLocation>
    <subcellularLocation>
        <location evidence="1">Cell membrane</location>
        <topology evidence="1">Multi-pass membrane protein</topology>
    </subcellularLocation>
</comment>
<keyword evidence="13" id="KW-1185">Reference proteome</keyword>
<keyword evidence="5 9" id="KW-0812">Transmembrane</keyword>
<dbReference type="InterPro" id="IPR049177">
    <property type="entry name" value="MgtC_SapB_SrpB_YhiD_N"/>
</dbReference>
<evidence type="ECO:0000256" key="6">
    <source>
        <dbReference type="ARBA" id="ARBA00022989"/>
    </source>
</evidence>
<organism evidence="12 13">
    <name type="scientific">Methylocystis heyeri</name>
    <dbReference type="NCBI Taxonomy" id="391905"/>
    <lineage>
        <taxon>Bacteria</taxon>
        <taxon>Pseudomonadati</taxon>
        <taxon>Pseudomonadota</taxon>
        <taxon>Alphaproteobacteria</taxon>
        <taxon>Hyphomicrobiales</taxon>
        <taxon>Methylocystaceae</taxon>
        <taxon>Methylocystis</taxon>
    </lineage>
</organism>
<dbReference type="EMBL" id="CP046052">
    <property type="protein sequence ID" value="QGM47030.1"/>
    <property type="molecule type" value="Genomic_DNA"/>
</dbReference>
<dbReference type="AlphaFoldDB" id="A0A6B8KK73"/>
<comment type="similarity">
    <text evidence="2 9">Belongs to the MgtC/SapB family.</text>
</comment>
<dbReference type="PRINTS" id="PR01837">
    <property type="entry name" value="MGTCSAPBPROT"/>
</dbReference>
<evidence type="ECO:0000256" key="1">
    <source>
        <dbReference type="ARBA" id="ARBA00004651"/>
    </source>
</evidence>
<evidence type="ECO:0000313" key="12">
    <source>
        <dbReference type="EMBL" id="QGM47030.1"/>
    </source>
</evidence>
<evidence type="ECO:0000256" key="4">
    <source>
        <dbReference type="ARBA" id="ARBA00022475"/>
    </source>
</evidence>
<feature type="transmembrane region" description="Helical" evidence="9">
    <location>
        <begin position="42"/>
        <end position="59"/>
    </location>
</feature>
<dbReference type="Gene3D" id="3.30.70.260">
    <property type="match status" value="1"/>
</dbReference>
<feature type="transmembrane region" description="Helical" evidence="9">
    <location>
        <begin position="12"/>
        <end position="30"/>
    </location>
</feature>
<gene>
    <name evidence="12" type="ORF">H2LOC_015780</name>
</gene>